<name>A0A8J3EZ50_9BACI</name>
<proteinExistence type="inferred from homology"/>
<evidence type="ECO:0000256" key="1">
    <source>
        <dbReference type="ARBA" id="ARBA00007118"/>
    </source>
</evidence>
<dbReference type="AlphaFoldDB" id="A0A8J3EZ50"/>
<dbReference type="InterPro" id="IPR029479">
    <property type="entry name" value="Nitroreductase"/>
</dbReference>
<reference evidence="5" key="1">
    <citation type="journal article" date="2019" name="Int. J. Syst. Evol. Microbiol.">
        <title>The Global Catalogue of Microorganisms (GCM) 10K type strain sequencing project: providing services to taxonomists for standard genome sequencing and annotation.</title>
        <authorList>
            <consortium name="The Broad Institute Genomics Platform"/>
            <consortium name="The Broad Institute Genome Sequencing Center for Infectious Disease"/>
            <person name="Wu L."/>
            <person name="Ma J."/>
        </authorList>
    </citation>
    <scope>NUCLEOTIDE SEQUENCE [LARGE SCALE GENOMIC DNA]</scope>
    <source>
        <strain evidence="5">CGMCC 1.14993</strain>
    </source>
</reference>
<keyword evidence="2" id="KW-0560">Oxidoreductase</keyword>
<dbReference type="Gene3D" id="3.40.109.10">
    <property type="entry name" value="NADH Oxidase"/>
    <property type="match status" value="1"/>
</dbReference>
<keyword evidence="5" id="KW-1185">Reference proteome</keyword>
<dbReference type="GO" id="GO:0016491">
    <property type="term" value="F:oxidoreductase activity"/>
    <property type="evidence" value="ECO:0007669"/>
    <property type="project" value="UniProtKB-KW"/>
</dbReference>
<dbReference type="PANTHER" id="PTHR43673:SF3">
    <property type="entry name" value="NAD(P)H NITROREDUCTASE YODC-RELATED"/>
    <property type="match status" value="1"/>
</dbReference>
<accession>A0A8J3EZ50</accession>
<dbReference type="EMBL" id="BMHB01000001">
    <property type="protein sequence ID" value="GGI14614.1"/>
    <property type="molecule type" value="Genomic_DNA"/>
</dbReference>
<dbReference type="OrthoDB" id="9782629at2"/>
<organism evidence="4 5">
    <name type="scientific">Gottfriedia solisilvae</name>
    <dbReference type="NCBI Taxonomy" id="1516104"/>
    <lineage>
        <taxon>Bacteria</taxon>
        <taxon>Bacillati</taxon>
        <taxon>Bacillota</taxon>
        <taxon>Bacilli</taxon>
        <taxon>Bacillales</taxon>
        <taxon>Bacillaceae</taxon>
        <taxon>Gottfriedia</taxon>
    </lineage>
</organism>
<dbReference type="Pfam" id="PF00881">
    <property type="entry name" value="Nitroreductase"/>
    <property type="match status" value="1"/>
</dbReference>
<dbReference type="Proteomes" id="UP000626244">
    <property type="component" value="Unassembled WGS sequence"/>
</dbReference>
<feature type="domain" description="Nitroreductase" evidence="3">
    <location>
        <begin position="10"/>
        <end position="184"/>
    </location>
</feature>
<protein>
    <submittedName>
        <fullName evidence="4">NAD(P)H nitroreductase</fullName>
    </submittedName>
</protein>
<evidence type="ECO:0000256" key="2">
    <source>
        <dbReference type="ARBA" id="ARBA00023002"/>
    </source>
</evidence>
<evidence type="ECO:0000259" key="3">
    <source>
        <dbReference type="Pfam" id="PF00881"/>
    </source>
</evidence>
<dbReference type="RefSeq" id="WP_088000144.1">
    <property type="nucleotide sequence ID" value="NZ_BMHB01000001.1"/>
</dbReference>
<evidence type="ECO:0000313" key="5">
    <source>
        <dbReference type="Proteomes" id="UP000626244"/>
    </source>
</evidence>
<sequence length="204" mass="22550">MKNEQFFDMIQKRNSTRAFDGTTEISKSEITELLNAGMKAPSAWNLQHWKFVVFHGEEAQGKLLPVAYHQNQIKDASCVIAVLADTESAKNVDPVFDPAVKAGYMSQEAKDKLKANVIGAYSTEQRNREQGILNSSLAGMQLILAATAKGWNTCAIGGFDENAFKKAFLTDTRYIPTMLIAIGKEKVAGHPTSRFSAEEMSIWI</sequence>
<dbReference type="CDD" id="cd02137">
    <property type="entry name" value="MhqN-like"/>
    <property type="match status" value="1"/>
</dbReference>
<gene>
    <name evidence="4" type="ORF">GCM10007380_23820</name>
</gene>
<dbReference type="PANTHER" id="PTHR43673">
    <property type="entry name" value="NAD(P)H NITROREDUCTASE YDGI-RELATED"/>
    <property type="match status" value="1"/>
</dbReference>
<dbReference type="SUPFAM" id="SSF55469">
    <property type="entry name" value="FMN-dependent nitroreductase-like"/>
    <property type="match status" value="1"/>
</dbReference>
<comment type="caution">
    <text evidence="4">The sequence shown here is derived from an EMBL/GenBank/DDBJ whole genome shotgun (WGS) entry which is preliminary data.</text>
</comment>
<dbReference type="InterPro" id="IPR000415">
    <property type="entry name" value="Nitroreductase-like"/>
</dbReference>
<evidence type="ECO:0000313" key="4">
    <source>
        <dbReference type="EMBL" id="GGI14614.1"/>
    </source>
</evidence>
<comment type="similarity">
    <text evidence="1">Belongs to the nitroreductase family.</text>
</comment>